<dbReference type="Proteomes" id="UP000276133">
    <property type="component" value="Unassembled WGS sequence"/>
</dbReference>
<dbReference type="EMBL" id="REGN01006391">
    <property type="protein sequence ID" value="RNA09698.1"/>
    <property type="molecule type" value="Genomic_DNA"/>
</dbReference>
<keyword evidence="1" id="KW-1133">Transmembrane helix</keyword>
<dbReference type="AlphaFoldDB" id="A0A3M7QFI0"/>
<keyword evidence="1" id="KW-0812">Transmembrane</keyword>
<feature type="transmembrane region" description="Helical" evidence="1">
    <location>
        <begin position="15"/>
        <end position="33"/>
    </location>
</feature>
<evidence type="ECO:0000313" key="3">
    <source>
        <dbReference type="Proteomes" id="UP000276133"/>
    </source>
</evidence>
<accession>A0A3M7QFI0</accession>
<reference evidence="2 3" key="1">
    <citation type="journal article" date="2018" name="Sci. Rep.">
        <title>Genomic signatures of local adaptation to the degree of environmental predictability in rotifers.</title>
        <authorList>
            <person name="Franch-Gras L."/>
            <person name="Hahn C."/>
            <person name="Garcia-Roger E.M."/>
            <person name="Carmona M.J."/>
            <person name="Serra M."/>
            <person name="Gomez A."/>
        </authorList>
    </citation>
    <scope>NUCLEOTIDE SEQUENCE [LARGE SCALE GENOMIC DNA]</scope>
    <source>
        <strain evidence="2">HYR1</strain>
    </source>
</reference>
<keyword evidence="1" id="KW-0472">Membrane</keyword>
<gene>
    <name evidence="2" type="ORF">BpHYR1_032279</name>
</gene>
<comment type="caution">
    <text evidence="2">The sequence shown here is derived from an EMBL/GenBank/DDBJ whole genome shotgun (WGS) entry which is preliminary data.</text>
</comment>
<organism evidence="2 3">
    <name type="scientific">Brachionus plicatilis</name>
    <name type="common">Marine rotifer</name>
    <name type="synonym">Brachionus muelleri</name>
    <dbReference type="NCBI Taxonomy" id="10195"/>
    <lineage>
        <taxon>Eukaryota</taxon>
        <taxon>Metazoa</taxon>
        <taxon>Spiralia</taxon>
        <taxon>Gnathifera</taxon>
        <taxon>Rotifera</taxon>
        <taxon>Eurotatoria</taxon>
        <taxon>Monogononta</taxon>
        <taxon>Pseudotrocha</taxon>
        <taxon>Ploima</taxon>
        <taxon>Brachionidae</taxon>
        <taxon>Brachionus</taxon>
    </lineage>
</organism>
<evidence type="ECO:0000313" key="2">
    <source>
        <dbReference type="EMBL" id="RNA09698.1"/>
    </source>
</evidence>
<feature type="transmembrane region" description="Helical" evidence="1">
    <location>
        <begin position="77"/>
        <end position="94"/>
    </location>
</feature>
<feature type="transmembrane region" description="Helical" evidence="1">
    <location>
        <begin position="53"/>
        <end position="72"/>
    </location>
</feature>
<evidence type="ECO:0000256" key="1">
    <source>
        <dbReference type="SAM" id="Phobius"/>
    </source>
</evidence>
<keyword evidence="3" id="KW-1185">Reference proteome</keyword>
<proteinExistence type="predicted"/>
<sequence>MIFTRKKIKSIKSKYISDIFFLLTCHIRRIIGLGGGNPNGLWTWYLIGIPFKVWYTAFAFGCFIPLIIMFCFERSRIAGLLILSSAYIIVHYSLKIEISFAKICSSV</sequence>
<name>A0A3M7QFI0_BRAPC</name>
<protein>
    <submittedName>
        <fullName evidence="2">Uncharacterized protein</fullName>
    </submittedName>
</protein>